<feature type="transmembrane region" description="Helical" evidence="1">
    <location>
        <begin position="456"/>
        <end position="479"/>
    </location>
</feature>
<feature type="transmembrane region" description="Helical" evidence="1">
    <location>
        <begin position="952"/>
        <end position="972"/>
    </location>
</feature>
<dbReference type="GO" id="GO:0042910">
    <property type="term" value="F:xenobiotic transmembrane transporter activity"/>
    <property type="evidence" value="ECO:0007669"/>
    <property type="project" value="TreeGrafter"/>
</dbReference>
<protein>
    <submittedName>
        <fullName evidence="2">Efflux RND transporter permease subunit</fullName>
    </submittedName>
</protein>
<evidence type="ECO:0000313" key="3">
    <source>
        <dbReference type="Proteomes" id="UP000732193"/>
    </source>
</evidence>
<keyword evidence="1" id="KW-0472">Membrane</keyword>
<organism evidence="2 3">
    <name type="scientific">Sulfitobacter geojensis</name>
    <dbReference type="NCBI Taxonomy" id="1342299"/>
    <lineage>
        <taxon>Bacteria</taxon>
        <taxon>Pseudomonadati</taxon>
        <taxon>Pseudomonadota</taxon>
        <taxon>Alphaproteobacteria</taxon>
        <taxon>Rhodobacterales</taxon>
        <taxon>Roseobacteraceae</taxon>
        <taxon>Sulfitobacter</taxon>
    </lineage>
</organism>
<feature type="transmembrane region" description="Helical" evidence="1">
    <location>
        <begin position="385"/>
        <end position="409"/>
    </location>
</feature>
<dbReference type="PANTHER" id="PTHR32063">
    <property type="match status" value="1"/>
</dbReference>
<dbReference type="SUPFAM" id="SSF82693">
    <property type="entry name" value="Multidrug efflux transporter AcrB pore domain, PN1, PN2, PC1 and PC2 subdomains"/>
    <property type="match status" value="3"/>
</dbReference>
<dbReference type="PANTHER" id="PTHR32063:SF18">
    <property type="entry name" value="CATION EFFLUX SYSTEM PROTEIN"/>
    <property type="match status" value="1"/>
</dbReference>
<dbReference type="SUPFAM" id="SSF82866">
    <property type="entry name" value="Multidrug efflux transporter AcrB transmembrane domain"/>
    <property type="match status" value="2"/>
</dbReference>
<keyword evidence="1" id="KW-1133">Transmembrane helix</keyword>
<evidence type="ECO:0000313" key="2">
    <source>
        <dbReference type="EMBL" id="MBM1715726.1"/>
    </source>
</evidence>
<feature type="transmembrane region" description="Helical" evidence="1">
    <location>
        <begin position="12"/>
        <end position="30"/>
    </location>
</feature>
<keyword evidence="1" id="KW-0812">Transmembrane</keyword>
<dbReference type="GO" id="GO:0005886">
    <property type="term" value="C:plasma membrane"/>
    <property type="evidence" value="ECO:0007669"/>
    <property type="project" value="TreeGrafter"/>
</dbReference>
<feature type="transmembrane region" description="Helical" evidence="1">
    <location>
        <begin position="978"/>
        <end position="1002"/>
    </location>
</feature>
<feature type="transmembrane region" description="Helical" evidence="1">
    <location>
        <begin position="875"/>
        <end position="893"/>
    </location>
</feature>
<feature type="transmembrane region" description="Helical" evidence="1">
    <location>
        <begin position="430"/>
        <end position="450"/>
    </location>
</feature>
<keyword evidence="3" id="KW-1185">Reference proteome</keyword>
<accession>A0AAE3B8K3</accession>
<dbReference type="Gene3D" id="1.20.1640.10">
    <property type="entry name" value="Multidrug efflux transporter AcrB transmembrane domain"/>
    <property type="match status" value="2"/>
</dbReference>
<gene>
    <name evidence="2" type="ORF">JQV55_19305</name>
</gene>
<name>A0AAE3B8K3_9RHOB</name>
<proteinExistence type="predicted"/>
<dbReference type="PRINTS" id="PR00702">
    <property type="entry name" value="ACRIFLAVINRP"/>
</dbReference>
<dbReference type="InterPro" id="IPR001036">
    <property type="entry name" value="Acrflvin-R"/>
</dbReference>
<dbReference type="Proteomes" id="UP000732193">
    <property type="component" value="Unassembled WGS sequence"/>
</dbReference>
<feature type="transmembrane region" description="Helical" evidence="1">
    <location>
        <begin position="331"/>
        <end position="350"/>
    </location>
</feature>
<dbReference type="SUPFAM" id="SSF82714">
    <property type="entry name" value="Multidrug efflux transporter AcrB TolC docking domain, DN and DC subdomains"/>
    <property type="match status" value="1"/>
</dbReference>
<dbReference type="InterPro" id="IPR027463">
    <property type="entry name" value="AcrB_DN_DC_subdom"/>
</dbReference>
<feature type="transmembrane region" description="Helical" evidence="1">
    <location>
        <begin position="516"/>
        <end position="535"/>
    </location>
</feature>
<feature type="transmembrane region" description="Helical" evidence="1">
    <location>
        <begin position="899"/>
        <end position="919"/>
    </location>
</feature>
<dbReference type="Pfam" id="PF00873">
    <property type="entry name" value="ACR_tran"/>
    <property type="match status" value="1"/>
</dbReference>
<feature type="transmembrane region" description="Helical" evidence="1">
    <location>
        <begin position="849"/>
        <end position="868"/>
    </location>
</feature>
<dbReference type="EMBL" id="JAFBRM010000008">
    <property type="protein sequence ID" value="MBM1715726.1"/>
    <property type="molecule type" value="Genomic_DNA"/>
</dbReference>
<evidence type="ECO:0000256" key="1">
    <source>
        <dbReference type="SAM" id="Phobius"/>
    </source>
</evidence>
<dbReference type="Gene3D" id="3.30.2090.10">
    <property type="entry name" value="Multidrug efflux transporter AcrB TolC docking domain, DN and DC subdomains"/>
    <property type="match status" value="2"/>
</dbReference>
<sequence length="1029" mass="110096">MDIARLSINRPVYTWIIMLICLLGGIWGFSTLGRLEDPAFTIKTAVVVTEYPGATAAEVALEVTEPLESQIQKMAEVKDITSMNQPGLSWITVNMQDTFDGEQLPEIWTKLRNRVAEAALPTGATRPFVNDGFGDVYGLYYAVTATDYSDAEINELSTYLRRELLSVDGVADVALSGVPNEVIYVEPDLALSSTLGIPPTAIVGAVANANEVVDGGAIQAPQGRTLVQRPQGSDSVSEIASLSVGVGGQIINLADVTHIYRTREADPDLLVRHNGQEAFTLGVAGVATDNIVEVGKRVDAKLAQLRGSLPLGIEIQSIYRQHTVVEEASNAFLVNLAMSVAIVVAVLAVFMGWRAAIVVGSTLLLTVVGTLFFMALGAIEMERISLGALIIAMGMLVDNAIVVAEGMQIAMRQGQSARDAATEAASKTQIPLLGATVIGIMAFAGIGLSPDATGEFLFSLFAVIAISLLLSWLLALTATPLLGHYFFKRGTAGAGGGYDGAIFRGYAAVLRAALKLRWLVVVALIAGTAVCYALFGQIKQQFFPDSNTPLYFVHYKLPQGASIHQTSEALTVLEEWLVARDDVEAVTAFAGQGAARFMLTYQAEDPNPSYGHLIVRVDTLEVIEAEMQALETFAETALPEGEFRAKRLAFGPGGGAPIEVRFAGRDPNVLRDLADEAMARMQAASDNIISPRQDWRERELVLRPIYAEKRAQDAGISRTDITQTLKLATEGISGGTFRERDRQIPIVIRAPQDSGLALADHMIYSESGNTLVQMEQVIDGFTFAPQDTLLYRRDRAEVITVGADIPRGATAAQVQAEVQATIEAMEIPDGYAMEWGGELESAGEAQAALGAQLPFSLIIMVLISVLLFNALRQPIIIWLLVPMAINGVSLALLGTGLPFTFTALLGLLSLSGMLIKNGIVLVEEIDLTRAAEPALPLKEAIISASTSRLRPVFLAAATTILGMLPLLSDAFFQSMAATIMGGLAFASVLTLIAAPVLYYIFFKRSAEDLSQRTPNDAGMAASANRSTDA</sequence>
<feature type="transmembrane region" description="Helical" evidence="1">
    <location>
        <begin position="357"/>
        <end position="379"/>
    </location>
</feature>
<dbReference type="AlphaFoldDB" id="A0AAE3B8K3"/>
<dbReference type="Gene3D" id="3.30.70.1320">
    <property type="entry name" value="Multidrug efflux transporter AcrB pore domain like"/>
    <property type="match status" value="1"/>
</dbReference>
<dbReference type="Gene3D" id="3.30.70.1440">
    <property type="entry name" value="Multidrug efflux transporter AcrB pore domain"/>
    <property type="match status" value="1"/>
</dbReference>
<reference evidence="2 3" key="1">
    <citation type="submission" date="2021-01" db="EMBL/GenBank/DDBJ databases">
        <title>Diatom-associated Roseobacters Show Island Model of Population Structure.</title>
        <authorList>
            <person name="Qu L."/>
            <person name="Feng X."/>
            <person name="Chen Y."/>
            <person name="Li L."/>
            <person name="Wang X."/>
            <person name="Hu Z."/>
            <person name="Wang H."/>
            <person name="Luo H."/>
        </authorList>
    </citation>
    <scope>NUCLEOTIDE SEQUENCE [LARGE SCALE GENOMIC DNA]</scope>
    <source>
        <strain evidence="2 3">TR60-84</strain>
    </source>
</reference>
<dbReference type="Gene3D" id="3.30.70.1430">
    <property type="entry name" value="Multidrug efflux transporter AcrB pore domain"/>
    <property type="match status" value="2"/>
</dbReference>
<dbReference type="RefSeq" id="WP_203243458.1">
    <property type="nucleotide sequence ID" value="NZ_JAFBRH010000004.1"/>
</dbReference>
<comment type="caution">
    <text evidence="2">The sequence shown here is derived from an EMBL/GenBank/DDBJ whole genome shotgun (WGS) entry which is preliminary data.</text>
</comment>